<keyword evidence="4" id="KW-0732">Signal</keyword>
<reference evidence="8" key="1">
    <citation type="journal article" date="2014" name="Int. J. Syst. Evol. Microbiol.">
        <title>Complete genome sequence of Corynebacterium casei LMG S-19264T (=DSM 44701T), isolated from a smear-ripened cheese.</title>
        <authorList>
            <consortium name="US DOE Joint Genome Institute (JGI-PGF)"/>
            <person name="Walter F."/>
            <person name="Albersmeier A."/>
            <person name="Kalinowski J."/>
            <person name="Ruckert C."/>
        </authorList>
    </citation>
    <scope>NUCLEOTIDE SEQUENCE</scope>
    <source>
        <strain evidence="8">CGMCC 1.15725</strain>
    </source>
</reference>
<comment type="similarity">
    <text evidence="2">Belongs to the BMP lipoprotein family.</text>
</comment>
<keyword evidence="6" id="KW-0449">Lipoprotein</keyword>
<evidence type="ECO:0000313" key="9">
    <source>
        <dbReference type="Proteomes" id="UP000646365"/>
    </source>
</evidence>
<comment type="subcellular location">
    <subcellularLocation>
        <location evidence="1">Cell membrane</location>
        <topology evidence="1">Lipid-anchor</topology>
    </subcellularLocation>
</comment>
<sequence length="341" mass="36284">MGIGFDGMSRRSFGRVMLGTAAAGLSGFGPFASAEAAGFEPALIYDYGGKFDRSFNQAAYDGAERFKKETGLAYREFEITNENQREQSMLQLAKRGASLIIGVGFGHQAAMTKVAAQYPKARFTIIDAVVDQPNVQSIVFREQECCFLIGMIAALTSKTGKIGFVGGMDVPLIRRFAAGYAQGAKFAKADIEVFQTMTGTTVSAWNDPARGSELARSQFDRGADVVFAAAGATGLGVLQAAADAKKFSIGCDSNQNPLHPGSVLTSMVKRVDVATYNAMMAAKDDKWQPGTLSLGLKEDGLDYAIDDNNRALISPEVKARVDQAKADIIAGKIVPTDVAAQ</sequence>
<dbReference type="InterPro" id="IPR050957">
    <property type="entry name" value="BMP_lipoprotein"/>
</dbReference>
<dbReference type="RefSeq" id="WP_229743734.1">
    <property type="nucleotide sequence ID" value="NZ_BMJQ01000007.1"/>
</dbReference>
<organism evidence="8 9">
    <name type="scientific">Aliidongia dinghuensis</name>
    <dbReference type="NCBI Taxonomy" id="1867774"/>
    <lineage>
        <taxon>Bacteria</taxon>
        <taxon>Pseudomonadati</taxon>
        <taxon>Pseudomonadota</taxon>
        <taxon>Alphaproteobacteria</taxon>
        <taxon>Rhodospirillales</taxon>
        <taxon>Dongiaceae</taxon>
        <taxon>Aliidongia</taxon>
    </lineage>
</organism>
<dbReference type="SUPFAM" id="SSF53822">
    <property type="entry name" value="Periplasmic binding protein-like I"/>
    <property type="match status" value="1"/>
</dbReference>
<keyword evidence="9" id="KW-1185">Reference proteome</keyword>
<protein>
    <submittedName>
        <fullName evidence="8">BMP family ABC transporter substrate-binding protein</fullName>
    </submittedName>
</protein>
<dbReference type="AlphaFoldDB" id="A0A8J2YUV2"/>
<dbReference type="PANTHER" id="PTHR34296">
    <property type="entry name" value="TRANSCRIPTIONAL ACTIVATOR PROTEIN MED"/>
    <property type="match status" value="1"/>
</dbReference>
<evidence type="ECO:0000256" key="6">
    <source>
        <dbReference type="ARBA" id="ARBA00023288"/>
    </source>
</evidence>
<evidence type="ECO:0000313" key="8">
    <source>
        <dbReference type="EMBL" id="GGF21656.1"/>
    </source>
</evidence>
<keyword evidence="5" id="KW-0472">Membrane</keyword>
<dbReference type="InterPro" id="IPR028082">
    <property type="entry name" value="Peripla_BP_I"/>
</dbReference>
<dbReference type="Proteomes" id="UP000646365">
    <property type="component" value="Unassembled WGS sequence"/>
</dbReference>
<dbReference type="Gene3D" id="3.40.50.2300">
    <property type="match status" value="2"/>
</dbReference>
<evidence type="ECO:0000256" key="2">
    <source>
        <dbReference type="ARBA" id="ARBA00008610"/>
    </source>
</evidence>
<evidence type="ECO:0000256" key="5">
    <source>
        <dbReference type="ARBA" id="ARBA00023136"/>
    </source>
</evidence>
<dbReference type="InterPro" id="IPR006311">
    <property type="entry name" value="TAT_signal"/>
</dbReference>
<proteinExistence type="inferred from homology"/>
<keyword evidence="3" id="KW-1003">Cell membrane</keyword>
<dbReference type="PANTHER" id="PTHR34296:SF2">
    <property type="entry name" value="ABC TRANSPORTER GUANOSINE-BINDING PROTEIN NUPN"/>
    <property type="match status" value="1"/>
</dbReference>
<name>A0A8J2YUV2_9PROT</name>
<reference evidence="8" key="2">
    <citation type="submission" date="2020-09" db="EMBL/GenBank/DDBJ databases">
        <authorList>
            <person name="Sun Q."/>
            <person name="Zhou Y."/>
        </authorList>
    </citation>
    <scope>NUCLEOTIDE SEQUENCE</scope>
    <source>
        <strain evidence="8">CGMCC 1.15725</strain>
    </source>
</reference>
<dbReference type="PROSITE" id="PS51318">
    <property type="entry name" value="TAT"/>
    <property type="match status" value="1"/>
</dbReference>
<dbReference type="GO" id="GO:0005886">
    <property type="term" value="C:plasma membrane"/>
    <property type="evidence" value="ECO:0007669"/>
    <property type="project" value="UniProtKB-SubCell"/>
</dbReference>
<dbReference type="EMBL" id="BMJQ01000007">
    <property type="protein sequence ID" value="GGF21656.1"/>
    <property type="molecule type" value="Genomic_DNA"/>
</dbReference>
<feature type="domain" description="ABC transporter substrate-binding protein PnrA-like" evidence="7">
    <location>
        <begin position="50"/>
        <end position="335"/>
    </location>
</feature>
<evidence type="ECO:0000256" key="1">
    <source>
        <dbReference type="ARBA" id="ARBA00004193"/>
    </source>
</evidence>
<evidence type="ECO:0000256" key="4">
    <source>
        <dbReference type="ARBA" id="ARBA00022729"/>
    </source>
</evidence>
<evidence type="ECO:0000259" key="7">
    <source>
        <dbReference type="Pfam" id="PF02608"/>
    </source>
</evidence>
<dbReference type="CDD" id="cd06354">
    <property type="entry name" value="PBP1_PrnA-like"/>
    <property type="match status" value="1"/>
</dbReference>
<comment type="caution">
    <text evidence="8">The sequence shown here is derived from an EMBL/GenBank/DDBJ whole genome shotgun (WGS) entry which is preliminary data.</text>
</comment>
<dbReference type="Pfam" id="PF02608">
    <property type="entry name" value="Bmp"/>
    <property type="match status" value="1"/>
</dbReference>
<dbReference type="InterPro" id="IPR003760">
    <property type="entry name" value="PnrA-like"/>
</dbReference>
<gene>
    <name evidence="8" type="ORF">GCM10011611_29670</name>
</gene>
<evidence type="ECO:0000256" key="3">
    <source>
        <dbReference type="ARBA" id="ARBA00022475"/>
    </source>
</evidence>
<accession>A0A8J2YUV2</accession>